<dbReference type="AlphaFoldDB" id="A0A6S6R6J4"/>
<proteinExistence type="predicted"/>
<keyword evidence="3" id="KW-1185">Reference proteome</keyword>
<sequence length="143" mass="14803">MKNYIITVNGTAYEVSVEEGSKSSTSPAQVYTEPAKAVTSTPKMAPVPTVKAQEPKVEEPKAAPASVQTASAGAIKVNSPMPGKILALKANIGQTVKRGDVILILEAMKMENEIVAPEPGTVASIDVTVGDMVEAGVLLATLK</sequence>
<dbReference type="PANTHER" id="PTHR45266:SF3">
    <property type="entry name" value="OXALOACETATE DECARBOXYLASE ALPHA CHAIN"/>
    <property type="match status" value="1"/>
</dbReference>
<dbReference type="FunFam" id="2.40.50.100:FF:000003">
    <property type="entry name" value="Acetyl-CoA carboxylase biotin carboxyl carrier protein"/>
    <property type="match status" value="1"/>
</dbReference>
<dbReference type="PROSITE" id="PS00188">
    <property type="entry name" value="BIOTIN"/>
    <property type="match status" value="1"/>
</dbReference>
<dbReference type="Pfam" id="PF00364">
    <property type="entry name" value="Biotin_lipoyl"/>
    <property type="match status" value="1"/>
</dbReference>
<dbReference type="CDD" id="cd06850">
    <property type="entry name" value="biotinyl_domain"/>
    <property type="match status" value="1"/>
</dbReference>
<dbReference type="Proteomes" id="UP000515561">
    <property type="component" value="Chromosome"/>
</dbReference>
<feature type="region of interest" description="Disordered" evidence="1">
    <location>
        <begin position="18"/>
        <end position="63"/>
    </location>
</feature>
<name>A0A6S6R6J4_9FIRM</name>
<organism evidence="2 3">
    <name type="scientific">Anaerocolumna cellulosilytica</name>
    <dbReference type="NCBI Taxonomy" id="433286"/>
    <lineage>
        <taxon>Bacteria</taxon>
        <taxon>Bacillati</taxon>
        <taxon>Bacillota</taxon>
        <taxon>Clostridia</taxon>
        <taxon>Lachnospirales</taxon>
        <taxon>Lachnospiraceae</taxon>
        <taxon>Anaerocolumna</taxon>
    </lineage>
</organism>
<dbReference type="InterPro" id="IPR011053">
    <property type="entry name" value="Single_hybrid_motif"/>
</dbReference>
<dbReference type="Gene3D" id="2.40.50.100">
    <property type="match status" value="1"/>
</dbReference>
<evidence type="ECO:0000256" key="1">
    <source>
        <dbReference type="SAM" id="MobiDB-lite"/>
    </source>
</evidence>
<protein>
    <submittedName>
        <fullName evidence="2">Acetyl-CoA carboxylase biotin carboxyl carrier protein subunit</fullName>
    </submittedName>
</protein>
<evidence type="ECO:0000313" key="3">
    <source>
        <dbReference type="Proteomes" id="UP000515561"/>
    </source>
</evidence>
<dbReference type="PROSITE" id="PS50968">
    <property type="entry name" value="BIOTINYL_LIPOYL"/>
    <property type="match status" value="1"/>
</dbReference>
<dbReference type="InterPro" id="IPR000089">
    <property type="entry name" value="Biotin_lipoyl"/>
</dbReference>
<dbReference type="InterPro" id="IPR001882">
    <property type="entry name" value="Biotin_BS"/>
</dbReference>
<evidence type="ECO:0000313" key="2">
    <source>
        <dbReference type="EMBL" id="BCJ95100.1"/>
    </source>
</evidence>
<dbReference type="SUPFAM" id="SSF51230">
    <property type="entry name" value="Single hybrid motif"/>
    <property type="match status" value="1"/>
</dbReference>
<gene>
    <name evidence="2" type="ORF">acsn021_26690</name>
</gene>
<dbReference type="PANTHER" id="PTHR45266">
    <property type="entry name" value="OXALOACETATE DECARBOXYLASE ALPHA CHAIN"/>
    <property type="match status" value="1"/>
</dbReference>
<dbReference type="KEGG" id="acel:acsn021_26690"/>
<dbReference type="InterPro" id="IPR050709">
    <property type="entry name" value="Biotin_Carboxyl_Carrier/Decarb"/>
</dbReference>
<dbReference type="EMBL" id="AP023367">
    <property type="protein sequence ID" value="BCJ95100.1"/>
    <property type="molecule type" value="Genomic_DNA"/>
</dbReference>
<accession>A0A6S6R6J4</accession>
<dbReference type="RefSeq" id="WP_184095013.1">
    <property type="nucleotide sequence ID" value="NZ_AP023367.1"/>
</dbReference>
<reference evidence="2 3" key="1">
    <citation type="journal article" date="2016" name="Int. J. Syst. Evol. Microbiol.">
        <title>Descriptions of Anaerotaenia torta gen. nov., sp. nov. and Anaerocolumna cellulosilytica gen. nov., sp. nov. isolated from a methanogenic reactor of cattle waste.</title>
        <authorList>
            <person name="Uek A."/>
            <person name="Ohtaki Y."/>
            <person name="Kaku N."/>
            <person name="Ueki K."/>
        </authorList>
    </citation>
    <scope>NUCLEOTIDE SEQUENCE [LARGE SCALE GENOMIC DNA]</scope>
    <source>
        <strain evidence="2 3">SN021</strain>
    </source>
</reference>